<proteinExistence type="predicted"/>
<reference evidence="1 2" key="1">
    <citation type="journal article" date="2024" name="IMA Fungus">
        <title>IMA Genome - F19 : A genome assembly and annotation guide to empower mycologists, including annotated draft genome sequences of Ceratocystis pirilliformis, Diaporthe australafricana, Fusarium ophioides, Paecilomyces lecythidis, and Sporothrix stenoceras.</title>
        <authorList>
            <person name="Aylward J."/>
            <person name="Wilson A.M."/>
            <person name="Visagie C.M."/>
            <person name="Spraker J."/>
            <person name="Barnes I."/>
            <person name="Buitendag C."/>
            <person name="Ceriani C."/>
            <person name="Del Mar Angel L."/>
            <person name="du Plessis D."/>
            <person name="Fuchs T."/>
            <person name="Gasser K."/>
            <person name="Kramer D."/>
            <person name="Li W."/>
            <person name="Munsamy K."/>
            <person name="Piso A."/>
            <person name="Price J.L."/>
            <person name="Sonnekus B."/>
            <person name="Thomas C."/>
            <person name="van der Nest A."/>
            <person name="van Dijk A."/>
            <person name="van Heerden A."/>
            <person name="van Vuuren N."/>
            <person name="Yilmaz N."/>
            <person name="Duong T.A."/>
            <person name="van der Merwe N.A."/>
            <person name="Wingfield M.J."/>
            <person name="Wingfield B.D."/>
        </authorList>
    </citation>
    <scope>NUCLEOTIDE SEQUENCE [LARGE SCALE GENOMIC DNA]</scope>
    <source>
        <strain evidence="1 2">CMW 18167</strain>
    </source>
</reference>
<keyword evidence="2" id="KW-1185">Reference proteome</keyword>
<dbReference type="Pfam" id="PF07247">
    <property type="entry name" value="AATase"/>
    <property type="match status" value="1"/>
</dbReference>
<evidence type="ECO:0000313" key="2">
    <source>
        <dbReference type="Proteomes" id="UP001583193"/>
    </source>
</evidence>
<dbReference type="InterPro" id="IPR052058">
    <property type="entry name" value="Alcohol_O-acetyltransferase"/>
</dbReference>
<dbReference type="Gene3D" id="3.30.559.10">
    <property type="entry name" value="Chloramphenicol acetyltransferase-like domain"/>
    <property type="match status" value="1"/>
</dbReference>
<dbReference type="InterPro" id="IPR010828">
    <property type="entry name" value="Atf2/Sli1-like"/>
</dbReference>
<accession>A0ABR3Y5B8</accession>
<dbReference type="Gene3D" id="3.30.559.30">
    <property type="entry name" value="Nonribosomal peptide synthetase, condensation domain"/>
    <property type="match status" value="1"/>
</dbReference>
<organism evidence="1 2">
    <name type="scientific">Paecilomyces lecythidis</name>
    <dbReference type="NCBI Taxonomy" id="3004212"/>
    <lineage>
        <taxon>Eukaryota</taxon>
        <taxon>Fungi</taxon>
        <taxon>Dikarya</taxon>
        <taxon>Ascomycota</taxon>
        <taxon>Pezizomycotina</taxon>
        <taxon>Eurotiomycetes</taxon>
        <taxon>Eurotiomycetidae</taxon>
        <taxon>Eurotiales</taxon>
        <taxon>Thermoascaceae</taxon>
        <taxon>Paecilomyces</taxon>
    </lineage>
</organism>
<comment type="caution">
    <text evidence="1">The sequence shown here is derived from an EMBL/GenBank/DDBJ whole genome shotgun (WGS) entry which is preliminary data.</text>
</comment>
<dbReference type="PANTHER" id="PTHR28037:SF1">
    <property type="entry name" value="ALCOHOL O-ACETYLTRANSFERASE 1-RELATED"/>
    <property type="match status" value="1"/>
</dbReference>
<sequence length="478" mass="53153">MQRDQGSDNEARRRMTTLEKLRPVGPLERYSTARHHVGFYNNVALTARHLLPYDDEPSLKDRVYGACANVINDHPMLSAVPADEGSRKPYFARLPKINLDRTVSFYTRKIPSTTDKEDAELDGLLEAQHNKSFKSDTGIEATAWRLVVILDPEDRSAFDVAFIFHHALGDGMSGLAFHRAFSDALVAFNGTSLAEVIPPNKEIPSALESLLYITISPLYLLKELFWSSIGWQERGVWLANPTGETPKSRYRSVRFSKDTTARLLSICRKNDTTVSALLQVQISRTLFSILPPEYAKLLCNGAATARRWVDVNAVDDDTIGCYVAAYSDTYVRDALQTDDFPWHIARKSRENIQELIETKGRDNSVGLLRFIPDINRMLLSKIGKPRTSSFSISNVGVFHPKKSSGSGTETGDARSRVGRMVFSQSGNHFGTPFEACLVTGGDGCLTMGFAWAEAAISEEFLLQLMHGVKDSLEGLVLP</sequence>
<dbReference type="SUPFAM" id="SSF52777">
    <property type="entry name" value="CoA-dependent acyltransferases"/>
    <property type="match status" value="2"/>
</dbReference>
<dbReference type="PANTHER" id="PTHR28037">
    <property type="entry name" value="ALCOHOL O-ACETYLTRANSFERASE 1-RELATED"/>
    <property type="match status" value="1"/>
</dbReference>
<dbReference type="InterPro" id="IPR023213">
    <property type="entry name" value="CAT-like_dom_sf"/>
</dbReference>
<protein>
    <recommendedName>
        <fullName evidence="3">Alcohol acetyltransferase</fullName>
    </recommendedName>
</protein>
<evidence type="ECO:0008006" key="3">
    <source>
        <dbReference type="Google" id="ProtNLM"/>
    </source>
</evidence>
<dbReference type="EMBL" id="JAVDPF010000005">
    <property type="protein sequence ID" value="KAL1883486.1"/>
    <property type="molecule type" value="Genomic_DNA"/>
</dbReference>
<evidence type="ECO:0000313" key="1">
    <source>
        <dbReference type="EMBL" id="KAL1883486.1"/>
    </source>
</evidence>
<dbReference type="Proteomes" id="UP001583193">
    <property type="component" value="Unassembled WGS sequence"/>
</dbReference>
<gene>
    <name evidence="1" type="ORF">Plec18167_002490</name>
</gene>
<name>A0ABR3Y5B8_9EURO</name>